<evidence type="ECO:0008006" key="2">
    <source>
        <dbReference type="Google" id="ProtNLM"/>
    </source>
</evidence>
<sequence length="212" mass="24460">MPSKREALPYECVDVKVPAFNNIVKEEPLTENNACLEMTPDFALKRRLAVRICRKPEFCDKNACIRKCCSEDGHFYFENIKLFGCNTRPVPNIPGKFYNALANAVSQSKSFTFDTTKVHGIWSNVISPFIYISCKEIHRFWDPDEWEESMSLESNKHTDGRYCFDVVEDKVNNSYRFELLYCDKYTNVVLSNISVDVNELSDCINMGFPNGL</sequence>
<protein>
    <recommendedName>
        <fullName evidence="2">Methuselah N-terminal domain-containing protein</fullName>
    </recommendedName>
</protein>
<reference evidence="1" key="1">
    <citation type="journal article" date="2011" name="Proc. Natl. Acad. Sci. U.S.A.">
        <title>The genome of the fire ant Solenopsis invicta.</title>
        <authorList>
            <person name="Wurm Y."/>
            <person name="Wang J."/>
            <person name="Riba-Grognuz O."/>
            <person name="Corona M."/>
            <person name="Nygaard S."/>
            <person name="Hunt B.G."/>
            <person name="Ingram K.K."/>
            <person name="Falquet L."/>
            <person name="Nipitwattanaphon M."/>
            <person name="Gotzek D."/>
            <person name="Dijkstra M.B."/>
            <person name="Oettler J."/>
            <person name="Comtesse F."/>
            <person name="Shih C.J."/>
            <person name="Wu W.J."/>
            <person name="Yang C.C."/>
            <person name="Thomas J."/>
            <person name="Beaudoing E."/>
            <person name="Pradervand S."/>
            <person name="Flegel V."/>
            <person name="Cook E.D."/>
            <person name="Fabbretti R."/>
            <person name="Stockinger H."/>
            <person name="Long L."/>
            <person name="Farmerie W.G."/>
            <person name="Oakey J."/>
            <person name="Boomsma J.J."/>
            <person name="Pamilo P."/>
            <person name="Yi S.V."/>
            <person name="Heinze J."/>
            <person name="Goodisman M.A."/>
            <person name="Farinelli L."/>
            <person name="Harshman K."/>
            <person name="Hulo N."/>
            <person name="Cerutti L."/>
            <person name="Xenarios I."/>
            <person name="Shoemaker D."/>
            <person name="Keller L."/>
        </authorList>
    </citation>
    <scope>NUCLEOTIDE SEQUENCE [LARGE SCALE GENOMIC DNA]</scope>
</reference>
<feature type="non-terminal residue" evidence="1">
    <location>
        <position position="212"/>
    </location>
</feature>
<name>E9J5N7_SOLIN</name>
<evidence type="ECO:0000313" key="1">
    <source>
        <dbReference type="EMBL" id="EFZ11866.1"/>
    </source>
</evidence>
<accession>E9J5N7</accession>
<dbReference type="HOGENOM" id="CLU_1478662_0_0_1"/>
<dbReference type="AlphaFoldDB" id="E9J5N7"/>
<gene>
    <name evidence="1" type="ORF">SINV_02100</name>
</gene>
<dbReference type="EMBL" id="GL768173">
    <property type="protein sequence ID" value="EFZ11866.1"/>
    <property type="molecule type" value="Genomic_DNA"/>
</dbReference>
<proteinExistence type="predicted"/>
<organism>
    <name type="scientific">Solenopsis invicta</name>
    <name type="common">Red imported fire ant</name>
    <name type="synonym">Solenopsis wagneri</name>
    <dbReference type="NCBI Taxonomy" id="13686"/>
    <lineage>
        <taxon>Eukaryota</taxon>
        <taxon>Metazoa</taxon>
        <taxon>Ecdysozoa</taxon>
        <taxon>Arthropoda</taxon>
        <taxon>Hexapoda</taxon>
        <taxon>Insecta</taxon>
        <taxon>Pterygota</taxon>
        <taxon>Neoptera</taxon>
        <taxon>Endopterygota</taxon>
        <taxon>Hymenoptera</taxon>
        <taxon>Apocrita</taxon>
        <taxon>Aculeata</taxon>
        <taxon>Formicoidea</taxon>
        <taxon>Formicidae</taxon>
        <taxon>Myrmicinae</taxon>
        <taxon>Solenopsis</taxon>
    </lineage>
</organism>